<protein>
    <submittedName>
        <fullName evidence="3">DUF3040 domain-containing protein</fullName>
    </submittedName>
</protein>
<keyword evidence="2" id="KW-0472">Membrane</keyword>
<comment type="caution">
    <text evidence="3">The sequence shown here is derived from an EMBL/GenBank/DDBJ whole genome shotgun (WGS) entry which is preliminary data.</text>
</comment>
<keyword evidence="2" id="KW-1133">Transmembrane helix</keyword>
<feature type="transmembrane region" description="Helical" evidence="2">
    <location>
        <begin position="41"/>
        <end position="62"/>
    </location>
</feature>
<proteinExistence type="predicted"/>
<evidence type="ECO:0000313" key="3">
    <source>
        <dbReference type="EMBL" id="THV34650.1"/>
    </source>
</evidence>
<dbReference type="RefSeq" id="WP_136537136.1">
    <property type="nucleotide sequence ID" value="NZ_STGY01000079.1"/>
</dbReference>
<feature type="transmembrane region" description="Helical" evidence="2">
    <location>
        <begin position="68"/>
        <end position="87"/>
    </location>
</feature>
<reference evidence="4" key="1">
    <citation type="submission" date="2019-04" db="EMBL/GenBank/DDBJ databases">
        <title>Nocardioides xinjiangensis sp. nov.</title>
        <authorList>
            <person name="Liu S."/>
        </authorList>
    </citation>
    <scope>NUCLEOTIDE SEQUENCE [LARGE SCALE GENOMIC DNA]</scope>
    <source>
        <strain evidence="4">18</strain>
    </source>
</reference>
<name>A0A4S8PTA6_9ACTN</name>
<accession>A0A4S8PTA6</accession>
<feature type="compositionally biased region" description="Basic and acidic residues" evidence="1">
    <location>
        <begin position="128"/>
        <end position="143"/>
    </location>
</feature>
<evidence type="ECO:0000256" key="2">
    <source>
        <dbReference type="SAM" id="Phobius"/>
    </source>
</evidence>
<keyword evidence="2" id="KW-0812">Transmembrane</keyword>
<feature type="region of interest" description="Disordered" evidence="1">
    <location>
        <begin position="95"/>
        <end position="143"/>
    </location>
</feature>
<dbReference type="Proteomes" id="UP000308760">
    <property type="component" value="Unassembled WGS sequence"/>
</dbReference>
<dbReference type="Pfam" id="PF11239">
    <property type="entry name" value="DUF3040"/>
    <property type="match status" value="1"/>
</dbReference>
<dbReference type="AlphaFoldDB" id="A0A4S8PTA6"/>
<evidence type="ECO:0000313" key="4">
    <source>
        <dbReference type="Proteomes" id="UP000308760"/>
    </source>
</evidence>
<dbReference type="EMBL" id="STGY01000079">
    <property type="protein sequence ID" value="THV34650.1"/>
    <property type="molecule type" value="Genomic_DNA"/>
</dbReference>
<evidence type="ECO:0000256" key="1">
    <source>
        <dbReference type="SAM" id="MobiDB-lite"/>
    </source>
</evidence>
<keyword evidence="4" id="KW-1185">Reference proteome</keyword>
<organism evidence="3 4">
    <name type="scientific">Glycomyces buryatensis</name>
    <dbReference type="NCBI Taxonomy" id="2570927"/>
    <lineage>
        <taxon>Bacteria</taxon>
        <taxon>Bacillati</taxon>
        <taxon>Actinomycetota</taxon>
        <taxon>Actinomycetes</taxon>
        <taxon>Glycomycetales</taxon>
        <taxon>Glycomycetaceae</taxon>
        <taxon>Glycomyces</taxon>
    </lineage>
</organism>
<dbReference type="InterPro" id="IPR021401">
    <property type="entry name" value="DUF3040"/>
</dbReference>
<gene>
    <name evidence="3" type="ORF">FAB82_24215</name>
</gene>
<sequence>MPLSDHEQRLFEEIEQSLSEDPQFASAVRSHDPAHVTRRRLILAGVVTVIGIGVVIGSVIGGGSMAKWGAPIGAVLMFGGLLLGLWAQRRGANGPGQLKAVDGKATRTTGSAGGGGKKAPKPGSFTSRMEERWRRRRDSGDMF</sequence>
<dbReference type="OrthoDB" id="5244024at2"/>
<reference evidence="3 4" key="2">
    <citation type="submission" date="2019-05" db="EMBL/GenBank/DDBJ databases">
        <title>Glycomyces buryatensis sp. nov.</title>
        <authorList>
            <person name="Nikitina E."/>
        </authorList>
    </citation>
    <scope>NUCLEOTIDE SEQUENCE [LARGE SCALE GENOMIC DNA]</scope>
    <source>
        <strain evidence="3 4">18</strain>
    </source>
</reference>